<sequence>MLSHDRILPDPCGDGLAVRHRSEHDRRRGAPMVEHVDVLIVGAGLSGIGAAYRLQREHPEKTFALLEARQHLGGTWDLYRYPGVRSDSDMFTLGYPFRPWRRSEAIAGGAEILHYLKDTAREFGVDERIRYGMHVERAAWSSDDALWTVTARFGPETLRFTCRFLYLCTGYYSYEGGYRPDFEGVDAFAGPVIHPQEWPAELDYRHRTVVVIGSGATAISLVPALAAGGARVTMLQRSPSYIVSLSASDGFADAVRRALPARVANRIIRFAHLVQTLGFYQFARRLPGPATRWLINGVRRRAGSAVSIERDFTPLYKPWDQRLCVVPDGDLFAALRSGSATIVTDEVRRFTASGIELASGRHLDADIVVTATGLRIVAVGGIELEVDGVSVDPADRLVYKGLMFAGVPNLAWCVGYTNASWTLRADLSSRYVCRLLSYLDRAGVDMAVPVVRDDDGLRRPILPLTSGYIRRAAEVLPKQGSRPPWVLRQNYLREAVTMRWSRVTRSMRFGHAGRAVRTRDWARNAGARARD</sequence>
<dbReference type="InterPro" id="IPR020946">
    <property type="entry name" value="Flavin_mOase-like"/>
</dbReference>
<dbReference type="AlphaFoldDB" id="A0A6L9XWZ4"/>
<dbReference type="GO" id="GO:0004499">
    <property type="term" value="F:N,N-dimethylaniline monooxygenase activity"/>
    <property type="evidence" value="ECO:0007669"/>
    <property type="project" value="InterPro"/>
</dbReference>
<evidence type="ECO:0000256" key="6">
    <source>
        <dbReference type="ARBA" id="ARBA00023002"/>
    </source>
</evidence>
<dbReference type="InterPro" id="IPR051820">
    <property type="entry name" value="FAD-binding_MO"/>
</dbReference>
<evidence type="ECO:0000256" key="5">
    <source>
        <dbReference type="ARBA" id="ARBA00022857"/>
    </source>
</evidence>
<keyword evidence="4" id="KW-0274">FAD</keyword>
<dbReference type="Proteomes" id="UP000474967">
    <property type="component" value="Unassembled WGS sequence"/>
</dbReference>
<name>A0A6L9XWZ4_9MICO</name>
<protein>
    <submittedName>
        <fullName evidence="8">NAD(P)/FAD-dependent oxidoreductase</fullName>
    </submittedName>
</protein>
<dbReference type="GO" id="GO:0050660">
    <property type="term" value="F:flavin adenine dinucleotide binding"/>
    <property type="evidence" value="ECO:0007669"/>
    <property type="project" value="InterPro"/>
</dbReference>
<comment type="cofactor">
    <cofactor evidence="1">
        <name>FAD</name>
        <dbReference type="ChEBI" id="CHEBI:57692"/>
    </cofactor>
</comment>
<evidence type="ECO:0000256" key="1">
    <source>
        <dbReference type="ARBA" id="ARBA00001974"/>
    </source>
</evidence>
<keyword evidence="6" id="KW-0560">Oxidoreductase</keyword>
<reference evidence="8 9" key="1">
    <citation type="journal article" date="2014" name="J. Microbiol.">
        <title>Diaminobutyricibacter tongyongensis gen. nov., sp. nov. and Homoserinibacter gongjuensis gen. nov., sp. nov. belong to the family Microbacteriaceae.</title>
        <authorList>
            <person name="Kim S.J."/>
            <person name="Ahn J.H."/>
            <person name="Weon H.Y."/>
            <person name="Hamada M."/>
            <person name="Suzuki K."/>
            <person name="Kwon S.W."/>
        </authorList>
    </citation>
    <scope>NUCLEOTIDE SEQUENCE [LARGE SCALE GENOMIC DNA]</scope>
    <source>
        <strain evidence="8 9">NBRC 108724</strain>
    </source>
</reference>
<keyword evidence="5" id="KW-0521">NADP</keyword>
<organism evidence="8 9">
    <name type="scientific">Leifsonia tongyongensis</name>
    <dbReference type="NCBI Taxonomy" id="1268043"/>
    <lineage>
        <taxon>Bacteria</taxon>
        <taxon>Bacillati</taxon>
        <taxon>Actinomycetota</taxon>
        <taxon>Actinomycetes</taxon>
        <taxon>Micrococcales</taxon>
        <taxon>Microbacteriaceae</taxon>
        <taxon>Leifsonia</taxon>
    </lineage>
</organism>
<evidence type="ECO:0000256" key="4">
    <source>
        <dbReference type="ARBA" id="ARBA00022827"/>
    </source>
</evidence>
<keyword evidence="7" id="KW-0503">Monooxygenase</keyword>
<accession>A0A6L9XWZ4</accession>
<dbReference type="PRINTS" id="PR00411">
    <property type="entry name" value="PNDRDTASEI"/>
</dbReference>
<keyword evidence="9" id="KW-1185">Reference proteome</keyword>
<evidence type="ECO:0000313" key="8">
    <source>
        <dbReference type="EMBL" id="NEN05796.1"/>
    </source>
</evidence>
<keyword evidence="3" id="KW-0285">Flavoprotein</keyword>
<dbReference type="Gene3D" id="3.50.50.60">
    <property type="entry name" value="FAD/NAD(P)-binding domain"/>
    <property type="match status" value="1"/>
</dbReference>
<proteinExistence type="inferred from homology"/>
<comment type="similarity">
    <text evidence="2">Belongs to the FAD-binding monooxygenase family.</text>
</comment>
<dbReference type="EMBL" id="JAAGWY010000001">
    <property type="protein sequence ID" value="NEN05796.1"/>
    <property type="molecule type" value="Genomic_DNA"/>
</dbReference>
<evidence type="ECO:0000256" key="2">
    <source>
        <dbReference type="ARBA" id="ARBA00010139"/>
    </source>
</evidence>
<dbReference type="Pfam" id="PF13450">
    <property type="entry name" value="NAD_binding_8"/>
    <property type="match status" value="1"/>
</dbReference>
<gene>
    <name evidence="8" type="ORF">G3T36_07910</name>
</gene>
<evidence type="ECO:0000313" key="9">
    <source>
        <dbReference type="Proteomes" id="UP000474967"/>
    </source>
</evidence>
<dbReference type="Pfam" id="PF00743">
    <property type="entry name" value="FMO-like"/>
    <property type="match status" value="1"/>
</dbReference>
<dbReference type="FunFam" id="3.50.50.60:FF:000228">
    <property type="entry name" value="FAD-containing monooxygenase EthA"/>
    <property type="match status" value="1"/>
</dbReference>
<dbReference type="PANTHER" id="PTHR43872:SF1">
    <property type="entry name" value="MONOOXYGENASE, PUTATIVE (AFU_ORTHOLOGUE AFUA_8G02570)-RELATED"/>
    <property type="match status" value="1"/>
</dbReference>
<dbReference type="InterPro" id="IPR036188">
    <property type="entry name" value="FAD/NAD-bd_sf"/>
</dbReference>
<evidence type="ECO:0000256" key="3">
    <source>
        <dbReference type="ARBA" id="ARBA00022630"/>
    </source>
</evidence>
<evidence type="ECO:0000256" key="7">
    <source>
        <dbReference type="ARBA" id="ARBA00023033"/>
    </source>
</evidence>
<dbReference type="GO" id="GO:0050661">
    <property type="term" value="F:NADP binding"/>
    <property type="evidence" value="ECO:0007669"/>
    <property type="project" value="InterPro"/>
</dbReference>
<comment type="caution">
    <text evidence="8">The sequence shown here is derived from an EMBL/GenBank/DDBJ whole genome shotgun (WGS) entry which is preliminary data.</text>
</comment>
<dbReference type="SUPFAM" id="SSF51905">
    <property type="entry name" value="FAD/NAD(P)-binding domain"/>
    <property type="match status" value="1"/>
</dbReference>
<dbReference type="PANTHER" id="PTHR43872">
    <property type="entry name" value="MONOOXYGENASE, PUTATIVE (AFU_ORTHOLOGUE AFUA_8G02570)-RELATED"/>
    <property type="match status" value="1"/>
</dbReference>